<feature type="compositionally biased region" description="Low complexity" evidence="2">
    <location>
        <begin position="93"/>
        <end position="110"/>
    </location>
</feature>
<reference evidence="4 5" key="2">
    <citation type="submission" date="2025-04" db="UniProtKB">
        <authorList>
            <consortium name="RefSeq"/>
        </authorList>
    </citation>
    <scope>IDENTIFICATION</scope>
</reference>
<feature type="repeat" description="TPR" evidence="1">
    <location>
        <begin position="598"/>
        <end position="631"/>
    </location>
</feature>
<keyword evidence="1" id="KW-0802">TPR repeat</keyword>
<proteinExistence type="predicted"/>
<dbReference type="Proteomes" id="UP000694886">
    <property type="component" value="Chromosome 1"/>
</dbReference>
<dbReference type="Pfam" id="PF13432">
    <property type="entry name" value="TPR_16"/>
    <property type="match status" value="2"/>
</dbReference>
<evidence type="ECO:0000256" key="1">
    <source>
        <dbReference type="PROSITE-ProRule" id="PRU00339"/>
    </source>
</evidence>
<protein>
    <submittedName>
        <fullName evidence="4 5">Tetratricopeptide repeat protein 7A isoform X1</fullName>
    </submittedName>
</protein>
<feature type="region of interest" description="Disordered" evidence="2">
    <location>
        <begin position="93"/>
        <end position="122"/>
    </location>
</feature>
<evidence type="ECO:0000313" key="3">
    <source>
        <dbReference type="Proteomes" id="UP000694886"/>
    </source>
</evidence>
<dbReference type="SUPFAM" id="SSF48452">
    <property type="entry name" value="TPR-like"/>
    <property type="match status" value="3"/>
</dbReference>
<dbReference type="PANTHER" id="PTHR44102:SF5">
    <property type="entry name" value="PROTEIN NPG1"/>
    <property type="match status" value="1"/>
</dbReference>
<dbReference type="Gene3D" id="1.25.40.10">
    <property type="entry name" value="Tetratricopeptide repeat domain"/>
    <property type="match status" value="3"/>
</dbReference>
<name>A0AB32VPG6_THECC</name>
<dbReference type="KEGG" id="tcc:18612184"/>
<dbReference type="GeneID" id="18612184"/>
<evidence type="ECO:0000313" key="5">
    <source>
        <dbReference type="RefSeq" id="XP_017969717.1"/>
    </source>
</evidence>
<gene>
    <name evidence="4 5" type="primary">LOC18612184</name>
</gene>
<dbReference type="InterPro" id="IPR019734">
    <property type="entry name" value="TPR_rpt"/>
</dbReference>
<evidence type="ECO:0000256" key="2">
    <source>
        <dbReference type="SAM" id="MobiDB-lite"/>
    </source>
</evidence>
<dbReference type="PROSITE" id="PS50005">
    <property type="entry name" value="TPR"/>
    <property type="match status" value="2"/>
</dbReference>
<dbReference type="AlphaFoldDB" id="A0AB32VPG6"/>
<dbReference type="Gramene" id="Tc01v2_t013930.1">
    <property type="protein sequence ID" value="Tc01v2_p013930.1"/>
    <property type="gene ID" value="Tc01v2_g013930"/>
</dbReference>
<reference evidence="3" key="1">
    <citation type="journal article" date="1997" name="Nucleic Acids Res.">
        <title>tRNAscan-SE: a program for improved detection of transfer RNA genes in genomic sequence.</title>
        <authorList>
            <person name="Lowe T.M."/>
            <person name="Eddy S.R."/>
        </authorList>
    </citation>
    <scope>NUCLEOTIDE SEQUENCE [LARGE SCALE GENOMIC DNA]</scope>
    <source>
        <strain evidence="3">r\B97-61/B2</strain>
    </source>
</reference>
<organism evidence="3 4">
    <name type="scientific">Theobroma cacao</name>
    <name type="common">Cacao</name>
    <name type="synonym">Cocoa</name>
    <dbReference type="NCBI Taxonomy" id="3641"/>
    <lineage>
        <taxon>Eukaryota</taxon>
        <taxon>Viridiplantae</taxon>
        <taxon>Streptophyta</taxon>
        <taxon>Embryophyta</taxon>
        <taxon>Tracheophyta</taxon>
        <taxon>Spermatophyta</taxon>
        <taxon>Magnoliopsida</taxon>
        <taxon>eudicotyledons</taxon>
        <taxon>Gunneridae</taxon>
        <taxon>Pentapetalae</taxon>
        <taxon>rosids</taxon>
        <taxon>malvids</taxon>
        <taxon>Malvales</taxon>
        <taxon>Malvaceae</taxon>
        <taxon>Byttnerioideae</taxon>
        <taxon>Theobroma</taxon>
    </lineage>
</organism>
<feature type="repeat" description="TPR" evidence="1">
    <location>
        <begin position="668"/>
        <end position="701"/>
    </location>
</feature>
<sequence>MAEDDSQSQELATVRELCANGVCMRTTDVEAKLDEGNIHEAESSLREGLSLNFEEARALLGRLEYQRGNVEGALRVFDGIDLQAAIQRLQPSVNENSNSSSFSSYSSSISSHKKGRANRDSQTAVSQHAASLVLEGVYLKAKSLQKLGRFTEAAQDCTNVLDAVGRIFPQGIPGVQVENRLQETVSQAVELLPELWKQAGNYQEAMSAYRRGLLHLWNLENDCCARIQKAFAVFLLYSGLEAGPPSLGAQVDGAYVPKNNLEEAILLLMVLVQKIHQGIIQWDPSVMDHLTYALSLCSQTPVLSKQLEELKPGVVQRIDRWNTLALCCSAAGQNKYALNLLRKSLHKHERPDDLTALLLAAKICSEDSHLAADGVGYAQRAINNAQGVDGHLKGVGFRMLGLCLRQLAKIAFKDTERSHLQSEALLFLDAAIFFEQDNADIIFELGVQHAEQRNLNAALHYAKKYIDVTGGSVLKGWRLLALVLSAQHRFSEAAVVTDAALDETAKWEQGPLLRLKAKLEISQSRPMDAIETYRYLLALVQAQRKSFGPMRIDSQIGDDKVNEFEVWHGLANLYSSLSHWKDVEICLRKAREMKQYSAKLLQTEGVMCQERGEIQEAMSAYINAILLEPSYAPCKVLISAMLSKMGSNSVPVARTLLSDALRIEPTNHKAWYYLGMIQKDDGRLTEAIESLQAAYILEESDPVESFRSLL</sequence>
<evidence type="ECO:0000313" key="4">
    <source>
        <dbReference type="RefSeq" id="XP_007048890.2"/>
    </source>
</evidence>
<dbReference type="Gramene" id="Tc01v2_t013930.2">
    <property type="protein sequence ID" value="Tc01v2_p013930.2"/>
    <property type="gene ID" value="Tc01v2_g013930"/>
</dbReference>
<dbReference type="RefSeq" id="XP_017969717.1">
    <property type="nucleotide sequence ID" value="XM_018114228.1"/>
</dbReference>
<dbReference type="SMART" id="SM00028">
    <property type="entry name" value="TPR"/>
    <property type="match status" value="7"/>
</dbReference>
<dbReference type="RefSeq" id="XP_007048890.2">
    <property type="nucleotide sequence ID" value="XM_007048828.2"/>
</dbReference>
<dbReference type="InterPro" id="IPR011990">
    <property type="entry name" value="TPR-like_helical_dom_sf"/>
</dbReference>
<dbReference type="InterPro" id="IPR043376">
    <property type="entry name" value="NPG1-like"/>
</dbReference>
<dbReference type="PANTHER" id="PTHR44102">
    <property type="entry name" value="PROTEIN NPG1"/>
    <property type="match status" value="1"/>
</dbReference>
<accession>A0AB32VPG6</accession>